<dbReference type="Proteomes" id="UP000030008">
    <property type="component" value="Unassembled WGS sequence"/>
</dbReference>
<comment type="caution">
    <text evidence="1">The sequence shown here is derived from an EMBL/GenBank/DDBJ whole genome shotgun (WGS) entry which is preliminary data.</text>
</comment>
<organism evidence="1 2">
    <name type="scientific">Clostridium innocuum</name>
    <dbReference type="NCBI Taxonomy" id="1522"/>
    <lineage>
        <taxon>Bacteria</taxon>
        <taxon>Bacillati</taxon>
        <taxon>Bacillota</taxon>
        <taxon>Clostridia</taxon>
        <taxon>Eubacteriales</taxon>
        <taxon>Clostridiaceae</taxon>
        <taxon>Clostridium</taxon>
    </lineage>
</organism>
<gene>
    <name evidence="1" type="ORF">CIAN88_06005</name>
</gene>
<sequence length="193" mass="22438">MIVRKEQSKTFYKYLKLIYDILAAETSGYALYIHEGRLYFTTYAMGGKLSISCSGVEVYDELCKEPGAYEIRMTPHKDFEISRLPESKVTEDMKNIFKHATIGLEEMNHLCEINSNCSSVIADIARKSKLRIKDQYLKVMKKLQDFDVSMNKDFIICTKAEAVDKENLQVVLIMYFWCEDIQDEYDQDKPGMD</sequence>
<dbReference type="EMBL" id="JQIF01000023">
    <property type="protein sequence ID" value="KGJ54094.1"/>
    <property type="molecule type" value="Genomic_DNA"/>
</dbReference>
<evidence type="ECO:0000313" key="1">
    <source>
        <dbReference type="EMBL" id="KGJ54094.1"/>
    </source>
</evidence>
<accession>A0A099I7Z1</accession>
<name>A0A099I7Z1_CLOIN</name>
<evidence type="ECO:0000313" key="2">
    <source>
        <dbReference type="Proteomes" id="UP000030008"/>
    </source>
</evidence>
<dbReference type="AlphaFoldDB" id="A0A099I7Z1"/>
<protein>
    <submittedName>
        <fullName evidence="1">Uncharacterized protein</fullName>
    </submittedName>
</protein>
<proteinExistence type="predicted"/>
<reference evidence="1 2" key="1">
    <citation type="submission" date="2014-08" db="EMBL/GenBank/DDBJ databases">
        <title>Clostridium innocuum, an unnegligible vancomycin-resistant pathogen causing extra-intestinal infections.</title>
        <authorList>
            <person name="Feng Y."/>
            <person name="Chiu C.-H."/>
        </authorList>
    </citation>
    <scope>NUCLEOTIDE SEQUENCE [LARGE SCALE GENOMIC DNA]</scope>
    <source>
        <strain evidence="1 2">AN88</strain>
    </source>
</reference>